<protein>
    <submittedName>
        <fullName evidence="1">Uncharacterized protein</fullName>
    </submittedName>
</protein>
<dbReference type="AlphaFoldDB" id="X1P005"/>
<evidence type="ECO:0000313" key="1">
    <source>
        <dbReference type="EMBL" id="GAI49622.1"/>
    </source>
</evidence>
<organism evidence="1">
    <name type="scientific">marine sediment metagenome</name>
    <dbReference type="NCBI Taxonomy" id="412755"/>
    <lineage>
        <taxon>unclassified sequences</taxon>
        <taxon>metagenomes</taxon>
        <taxon>ecological metagenomes</taxon>
    </lineage>
</organism>
<accession>X1P005</accession>
<proteinExistence type="predicted"/>
<feature type="non-terminal residue" evidence="1">
    <location>
        <position position="1"/>
    </location>
</feature>
<reference evidence="1" key="1">
    <citation type="journal article" date="2014" name="Front. Microbiol.">
        <title>High frequency of phylogenetically diverse reductive dehalogenase-homologous genes in deep subseafloor sedimentary metagenomes.</title>
        <authorList>
            <person name="Kawai M."/>
            <person name="Futagami T."/>
            <person name="Toyoda A."/>
            <person name="Takaki Y."/>
            <person name="Nishi S."/>
            <person name="Hori S."/>
            <person name="Arai W."/>
            <person name="Tsubouchi T."/>
            <person name="Morono Y."/>
            <person name="Uchiyama I."/>
            <person name="Ito T."/>
            <person name="Fujiyama A."/>
            <person name="Inagaki F."/>
            <person name="Takami H."/>
        </authorList>
    </citation>
    <scope>NUCLEOTIDE SEQUENCE</scope>
    <source>
        <strain evidence="1">Expedition CK06-06</strain>
    </source>
</reference>
<name>X1P005_9ZZZZ</name>
<comment type="caution">
    <text evidence="1">The sequence shown here is derived from an EMBL/GenBank/DDBJ whole genome shotgun (WGS) entry which is preliminary data.</text>
</comment>
<sequence length="39" mass="4287">EQHCEAQIGTVGFKLAGIHNRTSQQIVKLPIAMLWPGLT</sequence>
<dbReference type="EMBL" id="BARV01037321">
    <property type="protein sequence ID" value="GAI49622.1"/>
    <property type="molecule type" value="Genomic_DNA"/>
</dbReference>
<gene>
    <name evidence="1" type="ORF">S06H3_57762</name>
</gene>